<accession>A0ABN6RSY2</accession>
<dbReference type="Proteomes" id="UP001061361">
    <property type="component" value="Chromosome"/>
</dbReference>
<feature type="transmembrane region" description="Helical" evidence="6">
    <location>
        <begin position="174"/>
        <end position="196"/>
    </location>
</feature>
<evidence type="ECO:0000256" key="5">
    <source>
        <dbReference type="ARBA" id="ARBA00023136"/>
    </source>
</evidence>
<keyword evidence="5 6" id="KW-0472">Membrane</keyword>
<evidence type="ECO:0000256" key="3">
    <source>
        <dbReference type="ARBA" id="ARBA00022692"/>
    </source>
</evidence>
<dbReference type="EMBL" id="AP026708">
    <property type="protein sequence ID" value="BDQ34194.1"/>
    <property type="molecule type" value="Genomic_DNA"/>
</dbReference>
<evidence type="ECO:0000313" key="8">
    <source>
        <dbReference type="Proteomes" id="UP001061361"/>
    </source>
</evidence>
<keyword evidence="2" id="KW-1003">Cell membrane</keyword>
<reference evidence="7" key="1">
    <citation type="submission" date="2022-08" db="EMBL/GenBank/DDBJ databases">
        <title>Genome Sequence of the sulphate-reducing bacterium, Pseudodesulfovibrio portus JCM14722.</title>
        <authorList>
            <person name="Kondo R."/>
            <person name="Kataoka T."/>
        </authorList>
    </citation>
    <scope>NUCLEOTIDE SEQUENCE</scope>
    <source>
        <strain evidence="7">JCM 14722</strain>
    </source>
</reference>
<feature type="transmembrane region" description="Helical" evidence="6">
    <location>
        <begin position="137"/>
        <end position="162"/>
    </location>
</feature>
<dbReference type="PANTHER" id="PTHR30086">
    <property type="entry name" value="ARGININE EXPORTER PROTEIN ARGO"/>
    <property type="match status" value="1"/>
</dbReference>
<keyword evidence="3 6" id="KW-0812">Transmembrane</keyword>
<feature type="transmembrane region" description="Helical" evidence="6">
    <location>
        <begin position="39"/>
        <end position="65"/>
    </location>
</feature>
<feature type="transmembrane region" description="Helical" evidence="6">
    <location>
        <begin position="6"/>
        <end position="27"/>
    </location>
</feature>
<organism evidence="7 8">
    <name type="scientific">Pseudodesulfovibrio portus</name>
    <dbReference type="NCBI Taxonomy" id="231439"/>
    <lineage>
        <taxon>Bacteria</taxon>
        <taxon>Pseudomonadati</taxon>
        <taxon>Thermodesulfobacteriota</taxon>
        <taxon>Desulfovibrionia</taxon>
        <taxon>Desulfovibrionales</taxon>
        <taxon>Desulfovibrionaceae</taxon>
    </lineage>
</organism>
<dbReference type="PANTHER" id="PTHR30086:SF20">
    <property type="entry name" value="ARGININE EXPORTER PROTEIN ARGO-RELATED"/>
    <property type="match status" value="1"/>
</dbReference>
<feature type="transmembrane region" description="Helical" evidence="6">
    <location>
        <begin position="71"/>
        <end position="88"/>
    </location>
</feature>
<evidence type="ECO:0000313" key="7">
    <source>
        <dbReference type="EMBL" id="BDQ34194.1"/>
    </source>
</evidence>
<dbReference type="RefSeq" id="WP_264981087.1">
    <property type="nucleotide sequence ID" value="NZ_AP026708.1"/>
</dbReference>
<dbReference type="Pfam" id="PF01810">
    <property type="entry name" value="LysE"/>
    <property type="match status" value="1"/>
</dbReference>
<keyword evidence="4 6" id="KW-1133">Transmembrane helix</keyword>
<protein>
    <submittedName>
        <fullName evidence="7">Lysine transporter LysE</fullName>
    </submittedName>
</protein>
<comment type="subcellular location">
    <subcellularLocation>
        <location evidence="1">Cell membrane</location>
        <topology evidence="1">Multi-pass membrane protein</topology>
    </subcellularLocation>
</comment>
<sequence>MNMETYAAFVLFVIVMTGTPGAGNLSMMTIGQTTGFKSALPFLAGTTVGAVTLDTLVALGLGGLFMASPELAWTMKVIGMAYILYLGWKLLSMQLSIAGANKRFTFVEGVFLHPTNPKSWAMAVVGFSQMADPAVPLVVQVPVFVFTFMFFQVSFHSLWGLAGAAIMRTLKSGPVLTCVNCTLVVVMVGATAYAIFI</sequence>
<proteinExistence type="predicted"/>
<evidence type="ECO:0000256" key="2">
    <source>
        <dbReference type="ARBA" id="ARBA00022475"/>
    </source>
</evidence>
<evidence type="ECO:0000256" key="6">
    <source>
        <dbReference type="SAM" id="Phobius"/>
    </source>
</evidence>
<keyword evidence="8" id="KW-1185">Reference proteome</keyword>
<evidence type="ECO:0000256" key="4">
    <source>
        <dbReference type="ARBA" id="ARBA00022989"/>
    </source>
</evidence>
<name>A0ABN6RSY2_9BACT</name>
<gene>
    <name evidence="7" type="ORF">JCM14722_17360</name>
</gene>
<evidence type="ECO:0000256" key="1">
    <source>
        <dbReference type="ARBA" id="ARBA00004651"/>
    </source>
</evidence>
<dbReference type="InterPro" id="IPR001123">
    <property type="entry name" value="LeuE-type"/>
</dbReference>